<protein>
    <submittedName>
        <fullName evidence="3">Unnamed protein product</fullName>
    </submittedName>
</protein>
<feature type="compositionally biased region" description="Polar residues" evidence="2">
    <location>
        <begin position="225"/>
        <end position="240"/>
    </location>
</feature>
<dbReference type="EMBL" id="BSXU01002985">
    <property type="protein sequence ID" value="GMG39511.1"/>
    <property type="molecule type" value="Genomic_DNA"/>
</dbReference>
<feature type="region of interest" description="Disordered" evidence="2">
    <location>
        <begin position="1"/>
        <end position="57"/>
    </location>
</feature>
<feature type="compositionally biased region" description="Polar residues" evidence="2">
    <location>
        <begin position="28"/>
        <end position="38"/>
    </location>
</feature>
<comment type="caution">
    <text evidence="3">The sequence shown here is derived from an EMBL/GenBank/DDBJ whole genome shotgun (WGS) entry which is preliminary data.</text>
</comment>
<accession>A0A9W7DGU7</accession>
<feature type="compositionally biased region" description="Basic and acidic residues" evidence="2">
    <location>
        <begin position="9"/>
        <end position="27"/>
    </location>
</feature>
<dbReference type="AlphaFoldDB" id="A0A9W7DGU7"/>
<feature type="coiled-coil region" evidence="1">
    <location>
        <begin position="174"/>
        <end position="201"/>
    </location>
</feature>
<reference evidence="3" key="1">
    <citation type="submission" date="2023-04" db="EMBL/GenBank/DDBJ databases">
        <title>Ambrosiozyma monospora NBRC 1965.</title>
        <authorList>
            <person name="Ichikawa N."/>
            <person name="Sato H."/>
            <person name="Tonouchi N."/>
        </authorList>
    </citation>
    <scope>NUCLEOTIDE SEQUENCE</scope>
    <source>
        <strain evidence="3">NBRC 1965</strain>
    </source>
</reference>
<sequence length="251" mass="28869">MSYSRKQHEKNELDVYDEPKGEQEQHVGDNNTPMTNLGSDSDFDDDPFSDDEDLDDVLTKAEEVKKIRLTQAPTKPQTLQEEEDDNVVEVIENQHLRPRVGTTQRERLQKGSEIEKAQDQSAGNNTNAPDIDLLKGENLILRSRLEQRAKETNELRTTLTSLYESKLSAKDKLIESLKDSIAKVREDYQFLETDNRNMNNRYHQISPAHLPKKRRLHEDSSFQFDTSNTSFEENDINTPSKVAPHPAHHST</sequence>
<feature type="region of interest" description="Disordered" evidence="2">
    <location>
        <begin position="95"/>
        <end position="130"/>
    </location>
</feature>
<evidence type="ECO:0000313" key="4">
    <source>
        <dbReference type="Proteomes" id="UP001165063"/>
    </source>
</evidence>
<organism evidence="3 4">
    <name type="scientific">Ambrosiozyma monospora</name>
    <name type="common">Yeast</name>
    <name type="synonym">Endomycopsis monosporus</name>
    <dbReference type="NCBI Taxonomy" id="43982"/>
    <lineage>
        <taxon>Eukaryota</taxon>
        <taxon>Fungi</taxon>
        <taxon>Dikarya</taxon>
        <taxon>Ascomycota</taxon>
        <taxon>Saccharomycotina</taxon>
        <taxon>Pichiomycetes</taxon>
        <taxon>Pichiales</taxon>
        <taxon>Pichiaceae</taxon>
        <taxon>Ambrosiozyma</taxon>
    </lineage>
</organism>
<dbReference type="Proteomes" id="UP001165063">
    <property type="component" value="Unassembled WGS sequence"/>
</dbReference>
<gene>
    <name evidence="3" type="ORF">Amon01_000541000</name>
</gene>
<feature type="compositionally biased region" description="Basic and acidic residues" evidence="2">
    <location>
        <begin position="104"/>
        <end position="118"/>
    </location>
</feature>
<keyword evidence="4" id="KW-1185">Reference proteome</keyword>
<evidence type="ECO:0000256" key="1">
    <source>
        <dbReference type="SAM" id="Coils"/>
    </source>
</evidence>
<feature type="compositionally biased region" description="Polar residues" evidence="2">
    <location>
        <begin position="119"/>
        <end position="128"/>
    </location>
</feature>
<keyword evidence="1" id="KW-0175">Coiled coil</keyword>
<feature type="region of interest" description="Disordered" evidence="2">
    <location>
        <begin position="225"/>
        <end position="251"/>
    </location>
</feature>
<evidence type="ECO:0000313" key="3">
    <source>
        <dbReference type="EMBL" id="GMG39511.1"/>
    </source>
</evidence>
<evidence type="ECO:0000256" key="2">
    <source>
        <dbReference type="SAM" id="MobiDB-lite"/>
    </source>
</evidence>
<feature type="compositionally biased region" description="Acidic residues" evidence="2">
    <location>
        <begin position="41"/>
        <end position="56"/>
    </location>
</feature>
<name>A0A9W7DGU7_AMBMO</name>
<proteinExistence type="predicted"/>